<reference evidence="1 2" key="1">
    <citation type="submission" date="2018-09" db="EMBL/GenBank/DDBJ databases">
        <title>Phylogeny of the Shewanellaceae, and recommendation for two new genera, Pseudoshewanella and Parashewanella.</title>
        <authorList>
            <person name="Wang G."/>
        </authorList>
    </citation>
    <scope>NUCLEOTIDE SEQUENCE [LARGE SCALE GENOMIC DNA]</scope>
    <source>
        <strain evidence="1 2">C51</strain>
    </source>
</reference>
<comment type="caution">
    <text evidence="1">The sequence shown here is derived from an EMBL/GenBank/DDBJ whole genome shotgun (WGS) entry which is preliminary data.</text>
</comment>
<dbReference type="Proteomes" id="UP000281474">
    <property type="component" value="Unassembled WGS sequence"/>
</dbReference>
<dbReference type="RefSeq" id="WP_121839124.1">
    <property type="nucleotide sequence ID" value="NZ_ML014780.1"/>
</dbReference>
<evidence type="ECO:0000313" key="1">
    <source>
        <dbReference type="EMBL" id="RLV59545.1"/>
    </source>
</evidence>
<evidence type="ECO:0000313" key="2">
    <source>
        <dbReference type="Proteomes" id="UP000281474"/>
    </source>
</evidence>
<gene>
    <name evidence="1" type="ORF">D5018_11360</name>
</gene>
<protein>
    <submittedName>
        <fullName evidence="1">Uncharacterized protein</fullName>
    </submittedName>
</protein>
<organism evidence="1 2">
    <name type="scientific">Parashewanella curva</name>
    <dbReference type="NCBI Taxonomy" id="2338552"/>
    <lineage>
        <taxon>Bacteria</taxon>
        <taxon>Pseudomonadati</taxon>
        <taxon>Pseudomonadota</taxon>
        <taxon>Gammaproteobacteria</taxon>
        <taxon>Alteromonadales</taxon>
        <taxon>Shewanellaceae</taxon>
        <taxon>Parashewanella</taxon>
    </lineage>
</organism>
<dbReference type="OrthoDB" id="6018988at2"/>
<dbReference type="EMBL" id="QZEI01000031">
    <property type="protein sequence ID" value="RLV59545.1"/>
    <property type="molecule type" value="Genomic_DNA"/>
</dbReference>
<name>A0A3L8PVV6_9GAMM</name>
<sequence length="127" mass="14961">MNGQAYEALFWNQNKDPSKLENQNPKKNNGQPWYPIGKWHNYTQQELKNAPYYSAQTLYDSHELVNIKSNFYISQQIVKDVLPTQISPWQIYVDWGNVKQQIGDADTPWPEYVFAPYTDMLFLAPRT</sequence>
<keyword evidence="2" id="KW-1185">Reference proteome</keyword>
<proteinExistence type="predicted"/>
<dbReference type="AlphaFoldDB" id="A0A3L8PVV6"/>
<accession>A0A3L8PVV6</accession>